<protein>
    <submittedName>
        <fullName evidence="2">Uncharacterized protein</fullName>
    </submittedName>
</protein>
<gene>
    <name evidence="2" type="ORF">HDF23_000470</name>
</gene>
<name>A0ABR6PDA6_9SPHI</name>
<feature type="compositionally biased region" description="Polar residues" evidence="1">
    <location>
        <begin position="24"/>
        <end position="35"/>
    </location>
</feature>
<evidence type="ECO:0000256" key="1">
    <source>
        <dbReference type="SAM" id="MobiDB-lite"/>
    </source>
</evidence>
<comment type="caution">
    <text evidence="2">The sequence shown here is derived from an EMBL/GenBank/DDBJ whole genome shotgun (WGS) entry which is preliminary data.</text>
</comment>
<keyword evidence="3" id="KW-1185">Reference proteome</keyword>
<feature type="region of interest" description="Disordered" evidence="1">
    <location>
        <begin position="1"/>
        <end position="36"/>
    </location>
</feature>
<dbReference type="Proteomes" id="UP000541583">
    <property type="component" value="Unassembled WGS sequence"/>
</dbReference>
<proteinExistence type="predicted"/>
<reference evidence="2 3" key="1">
    <citation type="submission" date="2020-08" db="EMBL/GenBank/DDBJ databases">
        <title>Genomic Encyclopedia of Type Strains, Phase IV (KMG-V): Genome sequencing to study the core and pangenomes of soil and plant-associated prokaryotes.</title>
        <authorList>
            <person name="Whitman W."/>
        </authorList>
    </citation>
    <scope>NUCLEOTIDE SEQUENCE [LARGE SCALE GENOMIC DNA]</scope>
    <source>
        <strain evidence="2 3">ANJLi2</strain>
    </source>
</reference>
<dbReference type="EMBL" id="JACHCB010000001">
    <property type="protein sequence ID" value="MBB6107740.1"/>
    <property type="molecule type" value="Genomic_DNA"/>
</dbReference>
<sequence>MQTLPAIRNIRPKPRQAAGRTGGLNRQSPVSTAPRSTDGFLNHSFLPLCHAAGKLPPQAETENAFYESATLLCNLHGLTPMEVRGVPYPYNILLTHRDISRKLNRQPEETELTITRTKGDRRVVLATEQAYEFGGSLFYIPVIPLYRFLRVKANKACGNLLLAVISYLYREAGIPYYRDEGSYLFDEYAMNREFFLESVGEEPDEYEEDLSDIVRNEICGDIMHRKIYNRYHLEHFAENIEKFDPQNELEEECLVVAKEALQLSLDFPGNWVFQNIDSSFDEEEVATPEAFVSFIGDSRGWVFDSIQRQINDYLGNFAEIAIPKAVRVHDGTASEIKDLKFEYRLFELIENLSNILYDLL</sequence>
<organism evidence="2 3">
    <name type="scientific">Mucilaginibacter lappiensis</name>
    <dbReference type="NCBI Taxonomy" id="354630"/>
    <lineage>
        <taxon>Bacteria</taxon>
        <taxon>Pseudomonadati</taxon>
        <taxon>Bacteroidota</taxon>
        <taxon>Sphingobacteriia</taxon>
        <taxon>Sphingobacteriales</taxon>
        <taxon>Sphingobacteriaceae</taxon>
        <taxon>Mucilaginibacter</taxon>
    </lineage>
</organism>
<evidence type="ECO:0000313" key="3">
    <source>
        <dbReference type="Proteomes" id="UP000541583"/>
    </source>
</evidence>
<accession>A0ABR6PDA6</accession>
<dbReference type="RefSeq" id="WP_139332161.1">
    <property type="nucleotide sequence ID" value="NZ_FTMG01000001.1"/>
</dbReference>
<evidence type="ECO:0000313" key="2">
    <source>
        <dbReference type="EMBL" id="MBB6107740.1"/>
    </source>
</evidence>